<organism evidence="1">
    <name type="scientific">uncultured Caudovirales phage</name>
    <dbReference type="NCBI Taxonomy" id="2100421"/>
    <lineage>
        <taxon>Viruses</taxon>
        <taxon>Duplodnaviria</taxon>
        <taxon>Heunggongvirae</taxon>
        <taxon>Uroviricota</taxon>
        <taxon>Caudoviricetes</taxon>
        <taxon>Peduoviridae</taxon>
        <taxon>Maltschvirus</taxon>
        <taxon>Maltschvirus maltsch</taxon>
    </lineage>
</organism>
<sequence>MISYTYEDVIPNVEAMYDCFYEKEKNEFMLIAALSFAAEINTHLGLNLKTINSLFRKCEKEFVKNMFEEVEGK</sequence>
<name>A0A6J7WII7_9CAUD</name>
<gene>
    <name evidence="1" type="ORF">UFOVP205_27</name>
</gene>
<reference evidence="1" key="1">
    <citation type="submission" date="2020-05" db="EMBL/GenBank/DDBJ databases">
        <authorList>
            <person name="Chiriac C."/>
            <person name="Salcher M."/>
            <person name="Ghai R."/>
            <person name="Kavagutti S V."/>
        </authorList>
    </citation>
    <scope>NUCLEOTIDE SEQUENCE</scope>
</reference>
<proteinExistence type="predicted"/>
<evidence type="ECO:0000313" key="1">
    <source>
        <dbReference type="EMBL" id="CAB5217829.1"/>
    </source>
</evidence>
<accession>A0A6J7WII7</accession>
<protein>
    <submittedName>
        <fullName evidence="1">Uncharacterized protein</fullName>
    </submittedName>
</protein>
<dbReference type="EMBL" id="LR798253">
    <property type="protein sequence ID" value="CAB5217829.1"/>
    <property type="molecule type" value="Genomic_DNA"/>
</dbReference>